<evidence type="ECO:0000256" key="6">
    <source>
        <dbReference type="ARBA" id="ARBA00023136"/>
    </source>
</evidence>
<keyword evidence="5 7" id="KW-1133">Transmembrane helix</keyword>
<feature type="domain" description="Rhomboid protease N-terminal" evidence="9">
    <location>
        <begin position="1"/>
        <end position="65"/>
    </location>
</feature>
<dbReference type="STRING" id="716816.BST96_18690"/>
<dbReference type="InterPro" id="IPR022764">
    <property type="entry name" value="Peptidase_S54_rhomboid_dom"/>
</dbReference>
<dbReference type="Pfam" id="PF01694">
    <property type="entry name" value="Rhomboid"/>
    <property type="match status" value="1"/>
</dbReference>
<dbReference type="RefSeq" id="WP_085760142.1">
    <property type="nucleotide sequence ID" value="NZ_CP019343.1"/>
</dbReference>
<feature type="transmembrane region" description="Helical" evidence="7">
    <location>
        <begin position="259"/>
        <end position="278"/>
    </location>
</feature>
<dbReference type="AlphaFoldDB" id="A0A1X9NFY0"/>
<name>A0A1X9NFY0_9GAMM</name>
<feature type="transmembrane region" description="Helical" evidence="7">
    <location>
        <begin position="83"/>
        <end position="106"/>
    </location>
</feature>
<dbReference type="KEGG" id="osg:BST96_18690"/>
<feature type="transmembrane region" description="Helical" evidence="7">
    <location>
        <begin position="198"/>
        <end position="220"/>
    </location>
</feature>
<evidence type="ECO:0000259" key="9">
    <source>
        <dbReference type="Pfam" id="PF16733"/>
    </source>
</evidence>
<evidence type="ECO:0000256" key="5">
    <source>
        <dbReference type="ARBA" id="ARBA00022989"/>
    </source>
</evidence>
<comment type="similarity">
    <text evidence="2">Belongs to the peptidase S54 family.</text>
</comment>
<keyword evidence="4" id="KW-0378">Hydrolase</keyword>
<evidence type="ECO:0000256" key="3">
    <source>
        <dbReference type="ARBA" id="ARBA00022692"/>
    </source>
</evidence>
<dbReference type="PANTHER" id="PTHR43731">
    <property type="entry name" value="RHOMBOID PROTEASE"/>
    <property type="match status" value="1"/>
</dbReference>
<reference evidence="10 11" key="1">
    <citation type="submission" date="2016-11" db="EMBL/GenBank/DDBJ databases">
        <title>Trade-off between light-utilization and light-protection in marine flavobacteria.</title>
        <authorList>
            <person name="Kumagai Y."/>
        </authorList>
    </citation>
    <scope>NUCLEOTIDE SEQUENCE [LARGE SCALE GENOMIC DNA]</scope>
    <source>
        <strain evidence="10 11">NBRC 107125</strain>
    </source>
</reference>
<evidence type="ECO:0000259" key="8">
    <source>
        <dbReference type="Pfam" id="PF01694"/>
    </source>
</evidence>
<evidence type="ECO:0008006" key="12">
    <source>
        <dbReference type="Google" id="ProtNLM"/>
    </source>
</evidence>
<evidence type="ECO:0000313" key="10">
    <source>
        <dbReference type="EMBL" id="ARN75944.1"/>
    </source>
</evidence>
<dbReference type="InterPro" id="IPR035952">
    <property type="entry name" value="Rhomboid-like_sf"/>
</dbReference>
<feature type="domain" description="Peptidase S54 rhomboid" evidence="8">
    <location>
        <begin position="135"/>
        <end position="273"/>
    </location>
</feature>
<keyword evidence="6 7" id="KW-0472">Membrane</keyword>
<dbReference type="EMBL" id="CP019343">
    <property type="protein sequence ID" value="ARN75944.1"/>
    <property type="molecule type" value="Genomic_DNA"/>
</dbReference>
<dbReference type="Proteomes" id="UP000193450">
    <property type="component" value="Chromosome"/>
</dbReference>
<evidence type="ECO:0000256" key="4">
    <source>
        <dbReference type="ARBA" id="ARBA00022801"/>
    </source>
</evidence>
<dbReference type="Gene3D" id="1.20.1540.10">
    <property type="entry name" value="Rhomboid-like"/>
    <property type="match status" value="1"/>
</dbReference>
<dbReference type="InterPro" id="IPR031976">
    <property type="entry name" value="NRho"/>
</dbReference>
<feature type="transmembrane region" description="Helical" evidence="7">
    <location>
        <begin position="232"/>
        <end position="253"/>
    </location>
</feature>
<dbReference type="Pfam" id="PF16733">
    <property type="entry name" value="NRho"/>
    <property type="match status" value="1"/>
</dbReference>
<dbReference type="SUPFAM" id="SSF144091">
    <property type="entry name" value="Rhomboid-like"/>
    <property type="match status" value="1"/>
</dbReference>
<sequence>MAEIVVIDVPIAEDLQVFSQYLWKQGVSHRVLENNDRRLLLVGDKAVALQVRNAYERFLAGEAEAPRIEVPQGPQASVIFSKLLAHLPVTLGGIILSILGFLLVYFDRDFGLVKYFTFFDFDRVNAYFVFSVPSDEYWRFITPIFLHFGLMHIAFNMAMLWFVGQRIELLQGSVRMLGICMVIGLGSNIMQARYSEAAIFGGMSGVVYGLLGYGWIWSLLRPEKNLMIPNVILYFSLFMMVVGFAGLAGLFGAGNVANVAHLGGLIMGCLMGLGAALIDKYSSHNNSPNNPQDKP</sequence>
<dbReference type="Gene3D" id="3.30.70.2080">
    <property type="match status" value="1"/>
</dbReference>
<keyword evidence="3 7" id="KW-0812">Transmembrane</keyword>
<proteinExistence type="inferred from homology"/>
<comment type="subcellular location">
    <subcellularLocation>
        <location evidence="1">Membrane</location>
        <topology evidence="1">Multi-pass membrane protein</topology>
    </subcellularLocation>
</comment>
<accession>A0A1X9NFY0</accession>
<keyword evidence="11" id="KW-1185">Reference proteome</keyword>
<dbReference type="InterPro" id="IPR050925">
    <property type="entry name" value="Rhomboid_protease_S54"/>
</dbReference>
<evidence type="ECO:0000256" key="1">
    <source>
        <dbReference type="ARBA" id="ARBA00004141"/>
    </source>
</evidence>
<feature type="transmembrane region" description="Helical" evidence="7">
    <location>
        <begin position="174"/>
        <end position="192"/>
    </location>
</feature>
<evidence type="ECO:0000256" key="7">
    <source>
        <dbReference type="SAM" id="Phobius"/>
    </source>
</evidence>
<dbReference type="GO" id="GO:0004252">
    <property type="term" value="F:serine-type endopeptidase activity"/>
    <property type="evidence" value="ECO:0007669"/>
    <property type="project" value="InterPro"/>
</dbReference>
<evidence type="ECO:0000256" key="2">
    <source>
        <dbReference type="ARBA" id="ARBA00009045"/>
    </source>
</evidence>
<protein>
    <recommendedName>
        <fullName evidence="12">Rhomboid family intramembrane serine protease</fullName>
    </recommendedName>
</protein>
<gene>
    <name evidence="10" type="ORF">BST96_18690</name>
</gene>
<dbReference type="InterPro" id="IPR038244">
    <property type="entry name" value="NRho_sf"/>
</dbReference>
<evidence type="ECO:0000313" key="11">
    <source>
        <dbReference type="Proteomes" id="UP000193450"/>
    </source>
</evidence>
<feature type="transmembrane region" description="Helical" evidence="7">
    <location>
        <begin position="140"/>
        <end position="162"/>
    </location>
</feature>
<dbReference type="GO" id="GO:0016020">
    <property type="term" value="C:membrane"/>
    <property type="evidence" value="ECO:0007669"/>
    <property type="project" value="UniProtKB-SubCell"/>
</dbReference>
<dbReference type="OrthoDB" id="9778341at2"/>
<organism evidence="10 11">
    <name type="scientific">Oceanicoccus sagamiensis</name>
    <dbReference type="NCBI Taxonomy" id="716816"/>
    <lineage>
        <taxon>Bacteria</taxon>
        <taxon>Pseudomonadati</taxon>
        <taxon>Pseudomonadota</taxon>
        <taxon>Gammaproteobacteria</taxon>
        <taxon>Cellvibrionales</taxon>
        <taxon>Spongiibacteraceae</taxon>
        <taxon>Oceanicoccus</taxon>
    </lineage>
</organism>
<dbReference type="PANTHER" id="PTHR43731:SF14">
    <property type="entry name" value="PRESENILIN-ASSOCIATED RHOMBOID-LIKE PROTEIN, MITOCHONDRIAL"/>
    <property type="match status" value="1"/>
</dbReference>